<comment type="caution">
    <text evidence="2">The sequence shown here is derived from an EMBL/GenBank/DDBJ whole genome shotgun (WGS) entry which is preliminary data.</text>
</comment>
<dbReference type="AlphaFoldDB" id="A0A4P9VN72"/>
<accession>A0A4P9VN72</accession>
<feature type="coiled-coil region" evidence="1">
    <location>
        <begin position="279"/>
        <end position="341"/>
    </location>
</feature>
<dbReference type="EMBL" id="NDXW01000001">
    <property type="protein sequence ID" value="RDH43382.1"/>
    <property type="molecule type" value="Genomic_DNA"/>
</dbReference>
<name>A0A4P9VN72_9GAMM</name>
<evidence type="ECO:0000256" key="1">
    <source>
        <dbReference type="SAM" id="Coils"/>
    </source>
</evidence>
<keyword evidence="1" id="KW-0175">Coiled coil</keyword>
<organism evidence="2 3">
    <name type="scientific">Zooshikella ganghwensis</name>
    <dbReference type="NCBI Taxonomy" id="202772"/>
    <lineage>
        <taxon>Bacteria</taxon>
        <taxon>Pseudomonadati</taxon>
        <taxon>Pseudomonadota</taxon>
        <taxon>Gammaproteobacteria</taxon>
        <taxon>Oceanospirillales</taxon>
        <taxon>Zooshikellaceae</taxon>
        <taxon>Zooshikella</taxon>
    </lineage>
</organism>
<gene>
    <name evidence="2" type="ORF">B9G39_07995</name>
</gene>
<evidence type="ECO:0000313" key="2">
    <source>
        <dbReference type="EMBL" id="RDH43382.1"/>
    </source>
</evidence>
<reference evidence="2 3" key="1">
    <citation type="submission" date="2017-04" db="EMBL/GenBank/DDBJ databases">
        <title>Draft genome sequence of Zooshikella ganghwensis VG4 isolated from Red Sea sediments.</title>
        <authorList>
            <person name="Rehman Z."/>
            <person name="Alam I."/>
            <person name="Kamau A."/>
            <person name="Bajic V."/>
            <person name="Leiknes T."/>
        </authorList>
    </citation>
    <scope>NUCLEOTIDE SEQUENCE [LARGE SCALE GENOMIC DNA]</scope>
    <source>
        <strain evidence="2 3">VG4</strain>
    </source>
</reference>
<protein>
    <submittedName>
        <fullName evidence="2">Uncharacterized protein</fullName>
    </submittedName>
</protein>
<evidence type="ECO:0000313" key="3">
    <source>
        <dbReference type="Proteomes" id="UP000257039"/>
    </source>
</evidence>
<sequence>MQYGMQKLVMINSGTYAFGEIPLHESVSFFGSNNRGKSTAINALQFFFLPSMVGSRFEKYSKEATRKFYFPHEASFILSEITTVHGSYVLGIAGKGPASGYRYQHFIYPGQLDTSVFFSEQRALTFSDIKKRLSQSGLKVTTLDPQEVESLISGGQSKCGFSLGLVPVGGSRRYQVFKSLFVSLITQSEINASMIKQSILDVFSHKLSSTDMNHTSLNFQQKKEEVFAEYYRLKKEYDALKASSEQIEALSAKCFQRDKATAVVFGLEGAINSEYTRWKSMVDEDINRLELQLADAQKQSNHFKGQEDQARKTHDNLLRQEAILEENIRRHQREAEQFNNLELYNPEQLNAEIDNLKARQIKLNNQLGVASLGGTEASLRRQMQAQEKIVRKLEQTLAANETFYNYITSKLPPEKALHLVKLISDDLLRLPINDDDSAIQITSDEAIQALLTDLTHDINEQGVLKAFGLEIDFNQLTAPHQQLTIDKQALETELQEALIKLEELDQRLSALLDESDIRSELKETNRQVQQKERELEAFNRYQASLPEFDTWQSSLSEIKAAIKNTAEEINTFRLQQENLAANHRETIEAHSKLLAERKQVEELYGQLQPPAISWPNNGQIDVDYSSMPLLDKIKTYQRHWRQAQETTTQMELIYRDIRDKGYRAAEQCSDLMASCHYILEAWEALPETETMLSQYKKSAILQLSSVLNDFLSDYLRLEREITQFNKSIAQRTVSNLKQFRILLQPVEEVFNAIKYIVETGHLIEEGQNHLLNFDPVAIDEERAMNSAEIIATRIHTSLSLGDLFTVAFEVEDQQGEIKRYNKIDDAGSTGTRSTLKLLTLMYLIRHMMSESLQAQQQRLLFTIDEIASVDAANARELLDSARALGFTPLLTSVYVVDLAHYGIDVVKAHSGVKRQQALVVKPESWIQLIPKTHENDLAVS</sequence>
<proteinExistence type="predicted"/>
<dbReference type="Proteomes" id="UP000257039">
    <property type="component" value="Unassembled WGS sequence"/>
</dbReference>
<dbReference type="RefSeq" id="WP_094786720.1">
    <property type="nucleotide sequence ID" value="NZ_NDXW01000001.1"/>
</dbReference>
<feature type="coiled-coil region" evidence="1">
    <location>
        <begin position="480"/>
        <end position="541"/>
    </location>
</feature>
<keyword evidence="3" id="KW-1185">Reference proteome</keyword>